<dbReference type="RefSeq" id="XP_019015959.1">
    <property type="nucleotide sequence ID" value="XM_019163385.1"/>
</dbReference>
<proteinExistence type="predicted"/>
<evidence type="ECO:0000313" key="1">
    <source>
        <dbReference type="EMBL" id="ODQ44846.1"/>
    </source>
</evidence>
<sequence>MNQMAIPGEFAVGFLCFITRKWRESHQKKLEEYYEKKNNTESKKVYELSINSSVTRGYACYTF</sequence>
<protein>
    <submittedName>
        <fullName evidence="1">Uncharacterized protein</fullName>
    </submittedName>
</protein>
<dbReference type="EMBL" id="KV454005">
    <property type="protein sequence ID" value="ODQ44846.1"/>
    <property type="molecule type" value="Genomic_DNA"/>
</dbReference>
<evidence type="ECO:0000313" key="2">
    <source>
        <dbReference type="Proteomes" id="UP000094455"/>
    </source>
</evidence>
<keyword evidence="2" id="KW-1185">Reference proteome</keyword>
<dbReference type="GeneID" id="30180072"/>
<dbReference type="AlphaFoldDB" id="A0A1E3NFH7"/>
<gene>
    <name evidence="1" type="ORF">PICMEDRAFT_59724</name>
</gene>
<accession>A0A1E3NFH7</accession>
<name>A0A1E3NFH7_9ASCO</name>
<dbReference type="Proteomes" id="UP000094455">
    <property type="component" value="Unassembled WGS sequence"/>
</dbReference>
<organism evidence="1 2">
    <name type="scientific">Pichia membranifaciens NRRL Y-2026</name>
    <dbReference type="NCBI Taxonomy" id="763406"/>
    <lineage>
        <taxon>Eukaryota</taxon>
        <taxon>Fungi</taxon>
        <taxon>Dikarya</taxon>
        <taxon>Ascomycota</taxon>
        <taxon>Saccharomycotina</taxon>
        <taxon>Pichiomycetes</taxon>
        <taxon>Pichiales</taxon>
        <taxon>Pichiaceae</taxon>
        <taxon>Pichia</taxon>
    </lineage>
</organism>
<reference evidence="1 2" key="1">
    <citation type="journal article" date="2016" name="Proc. Natl. Acad. Sci. U.S.A.">
        <title>Comparative genomics of biotechnologically important yeasts.</title>
        <authorList>
            <person name="Riley R."/>
            <person name="Haridas S."/>
            <person name="Wolfe K.H."/>
            <person name="Lopes M.R."/>
            <person name="Hittinger C.T."/>
            <person name="Goeker M."/>
            <person name="Salamov A.A."/>
            <person name="Wisecaver J.H."/>
            <person name="Long T.M."/>
            <person name="Calvey C.H."/>
            <person name="Aerts A.L."/>
            <person name="Barry K.W."/>
            <person name="Choi C."/>
            <person name="Clum A."/>
            <person name="Coughlan A.Y."/>
            <person name="Deshpande S."/>
            <person name="Douglass A.P."/>
            <person name="Hanson S.J."/>
            <person name="Klenk H.-P."/>
            <person name="LaButti K.M."/>
            <person name="Lapidus A."/>
            <person name="Lindquist E.A."/>
            <person name="Lipzen A.M."/>
            <person name="Meier-Kolthoff J.P."/>
            <person name="Ohm R.A."/>
            <person name="Otillar R.P."/>
            <person name="Pangilinan J.L."/>
            <person name="Peng Y."/>
            <person name="Rokas A."/>
            <person name="Rosa C.A."/>
            <person name="Scheuner C."/>
            <person name="Sibirny A.A."/>
            <person name="Slot J.C."/>
            <person name="Stielow J.B."/>
            <person name="Sun H."/>
            <person name="Kurtzman C.P."/>
            <person name="Blackwell M."/>
            <person name="Grigoriev I.V."/>
            <person name="Jeffries T.W."/>
        </authorList>
    </citation>
    <scope>NUCLEOTIDE SEQUENCE [LARGE SCALE GENOMIC DNA]</scope>
    <source>
        <strain evidence="1 2">NRRL Y-2026</strain>
    </source>
</reference>